<dbReference type="RefSeq" id="WP_204630239.1">
    <property type="nucleotide sequence ID" value="NZ_BSOC01000008.1"/>
</dbReference>
<accession>A0ABS2KCR8</accession>
<keyword evidence="2" id="KW-1185">Reference proteome</keyword>
<organism evidence="1 2">
    <name type="scientific">Dyella mobilis</name>
    <dbReference type="NCBI Taxonomy" id="1849582"/>
    <lineage>
        <taxon>Bacteria</taxon>
        <taxon>Pseudomonadati</taxon>
        <taxon>Pseudomonadota</taxon>
        <taxon>Gammaproteobacteria</taxon>
        <taxon>Lysobacterales</taxon>
        <taxon>Rhodanobacteraceae</taxon>
        <taxon>Dyella</taxon>
    </lineage>
</organism>
<comment type="caution">
    <text evidence="1">The sequence shown here is derived from an EMBL/GenBank/DDBJ whole genome shotgun (WGS) entry which is preliminary data.</text>
</comment>
<evidence type="ECO:0000313" key="2">
    <source>
        <dbReference type="Proteomes" id="UP001430193"/>
    </source>
</evidence>
<sequence length="61" mass="7034">MMTLRELRKMRHLWNSPAQQDDRKLVAFLSSRPYTPLYDALRTTLTVIGCMPSQSSVAHVD</sequence>
<evidence type="ECO:0000313" key="1">
    <source>
        <dbReference type="EMBL" id="MBM7128620.1"/>
    </source>
</evidence>
<protein>
    <submittedName>
        <fullName evidence="1">Uncharacterized protein</fullName>
    </submittedName>
</protein>
<name>A0ABS2KCR8_9GAMM</name>
<gene>
    <name evidence="1" type="ORF">ISS99_03710</name>
</gene>
<dbReference type="EMBL" id="JADIKF010000034">
    <property type="protein sequence ID" value="MBM7128620.1"/>
    <property type="molecule type" value="Genomic_DNA"/>
</dbReference>
<proteinExistence type="predicted"/>
<dbReference type="Proteomes" id="UP001430193">
    <property type="component" value="Unassembled WGS sequence"/>
</dbReference>
<reference evidence="1" key="1">
    <citation type="submission" date="2020-10" db="EMBL/GenBank/DDBJ databases">
        <title>Phylogeny of dyella-like bacteria.</title>
        <authorList>
            <person name="Fu J."/>
        </authorList>
    </citation>
    <scope>NUCLEOTIDE SEQUENCE</scope>
    <source>
        <strain evidence="1">DHON07</strain>
    </source>
</reference>